<keyword evidence="1" id="KW-0597">Phosphoprotein</keyword>
<feature type="domain" description="HTH LytTR-type" evidence="3">
    <location>
        <begin position="149"/>
        <end position="256"/>
    </location>
</feature>
<dbReference type="InterPro" id="IPR007492">
    <property type="entry name" value="LytTR_DNA-bd_dom"/>
</dbReference>
<dbReference type="GO" id="GO:0003677">
    <property type="term" value="F:DNA binding"/>
    <property type="evidence" value="ECO:0007669"/>
    <property type="project" value="UniProtKB-KW"/>
</dbReference>
<dbReference type="PANTHER" id="PTHR37299">
    <property type="entry name" value="TRANSCRIPTIONAL REGULATOR-RELATED"/>
    <property type="match status" value="1"/>
</dbReference>
<evidence type="ECO:0000256" key="1">
    <source>
        <dbReference type="PROSITE-ProRule" id="PRU00169"/>
    </source>
</evidence>
<proteinExistence type="predicted"/>
<dbReference type="Gene3D" id="3.40.50.2300">
    <property type="match status" value="1"/>
</dbReference>
<dbReference type="InterPro" id="IPR046947">
    <property type="entry name" value="LytR-like"/>
</dbReference>
<evidence type="ECO:0000313" key="4">
    <source>
        <dbReference type="EMBL" id="RIV19761.1"/>
    </source>
</evidence>
<name>A0A418M222_9BACT</name>
<dbReference type="OrthoDB" id="646623at2"/>
<keyword evidence="4" id="KW-0238">DNA-binding</keyword>
<keyword evidence="5" id="KW-1185">Reference proteome</keyword>
<dbReference type="PANTHER" id="PTHR37299:SF1">
    <property type="entry name" value="STAGE 0 SPORULATION PROTEIN A HOMOLOG"/>
    <property type="match status" value="1"/>
</dbReference>
<accession>A0A418M222</accession>
<dbReference type="RefSeq" id="WP_119670047.1">
    <property type="nucleotide sequence ID" value="NZ_QXED01000007.1"/>
</dbReference>
<dbReference type="Gene3D" id="2.40.50.1020">
    <property type="entry name" value="LytTr DNA-binding domain"/>
    <property type="match status" value="1"/>
</dbReference>
<dbReference type="FunFam" id="3.40.50.2300:FF:000361">
    <property type="entry name" value="Two-component system response regulator"/>
    <property type="match status" value="1"/>
</dbReference>
<protein>
    <submittedName>
        <fullName evidence="4">DNA-binding response regulator</fullName>
    </submittedName>
</protein>
<evidence type="ECO:0000259" key="2">
    <source>
        <dbReference type="PROSITE" id="PS50110"/>
    </source>
</evidence>
<dbReference type="Pfam" id="PF04397">
    <property type="entry name" value="LytTR"/>
    <property type="match status" value="1"/>
</dbReference>
<comment type="caution">
    <text evidence="4">The sequence shown here is derived from an EMBL/GenBank/DDBJ whole genome shotgun (WGS) entry which is preliminary data.</text>
</comment>
<dbReference type="Pfam" id="PF00072">
    <property type="entry name" value="Response_reg"/>
    <property type="match status" value="1"/>
</dbReference>
<dbReference type="InterPro" id="IPR011006">
    <property type="entry name" value="CheY-like_superfamily"/>
</dbReference>
<dbReference type="GO" id="GO:0000156">
    <property type="term" value="F:phosphorelay response regulator activity"/>
    <property type="evidence" value="ECO:0007669"/>
    <property type="project" value="InterPro"/>
</dbReference>
<organism evidence="4 5">
    <name type="scientific">Fibrisoma montanum</name>
    <dbReference type="NCBI Taxonomy" id="2305895"/>
    <lineage>
        <taxon>Bacteria</taxon>
        <taxon>Pseudomonadati</taxon>
        <taxon>Bacteroidota</taxon>
        <taxon>Cytophagia</taxon>
        <taxon>Cytophagales</taxon>
        <taxon>Spirosomataceae</taxon>
        <taxon>Fibrisoma</taxon>
    </lineage>
</organism>
<dbReference type="PROSITE" id="PS50110">
    <property type="entry name" value="RESPONSE_REGULATORY"/>
    <property type="match status" value="1"/>
</dbReference>
<dbReference type="SMART" id="SM00850">
    <property type="entry name" value="LytTR"/>
    <property type="match status" value="1"/>
</dbReference>
<feature type="modified residue" description="4-aspartylphosphate" evidence="1">
    <location>
        <position position="55"/>
    </location>
</feature>
<evidence type="ECO:0000259" key="3">
    <source>
        <dbReference type="PROSITE" id="PS50930"/>
    </source>
</evidence>
<evidence type="ECO:0000313" key="5">
    <source>
        <dbReference type="Proteomes" id="UP000283523"/>
    </source>
</evidence>
<dbReference type="Proteomes" id="UP000283523">
    <property type="component" value="Unassembled WGS sequence"/>
</dbReference>
<dbReference type="PROSITE" id="PS50930">
    <property type="entry name" value="HTH_LYTTR"/>
    <property type="match status" value="1"/>
</dbReference>
<dbReference type="SUPFAM" id="SSF52172">
    <property type="entry name" value="CheY-like"/>
    <property type="match status" value="1"/>
</dbReference>
<dbReference type="SMART" id="SM00448">
    <property type="entry name" value="REC"/>
    <property type="match status" value="1"/>
</dbReference>
<feature type="domain" description="Response regulatory" evidence="2">
    <location>
        <begin position="2"/>
        <end position="115"/>
    </location>
</feature>
<dbReference type="AlphaFoldDB" id="A0A418M222"/>
<dbReference type="InterPro" id="IPR001789">
    <property type="entry name" value="Sig_transdc_resp-reg_receiver"/>
</dbReference>
<gene>
    <name evidence="4" type="ORF">DYU11_22800</name>
</gene>
<dbReference type="EMBL" id="QXED01000007">
    <property type="protein sequence ID" value="RIV19761.1"/>
    <property type="molecule type" value="Genomic_DNA"/>
</dbReference>
<sequence>MNALIIEDEIPAARRLTRLLQDVDDTIEVTGIVDSISQAVDQLRRKTDLDVIFSDIHLSDGLSFEVFRQVEPPCPIIFTTAYDEYAIQAFKLNSIDYLLKPIVADELEQALLKFRKGRSSRGALSVPLPGIEQLIRTLNQPQSLFRQRFLVSHKDSFLPILASEVAYFYSENKITRLVRPDGKWFPLPETLEELAEQLDPTHFFRANRQFILNMNSIQAIHKHFNGKLKLVLTPDPTDEVMVSRERAEEFKAWLNQ</sequence>
<reference evidence="4 5" key="1">
    <citation type="submission" date="2018-08" db="EMBL/GenBank/DDBJ databases">
        <title>Fibrisoma montanum sp. nov., isolated from Danxia mountain soil.</title>
        <authorList>
            <person name="Huang Y."/>
        </authorList>
    </citation>
    <scope>NUCLEOTIDE SEQUENCE [LARGE SCALE GENOMIC DNA]</scope>
    <source>
        <strain evidence="4 5">HYT19</strain>
    </source>
</reference>